<feature type="domain" description="Tripartite ATP-independent periplasmic transporters DctQ component" evidence="10">
    <location>
        <begin position="37"/>
        <end position="161"/>
    </location>
</feature>
<evidence type="ECO:0000313" key="12">
    <source>
        <dbReference type="Proteomes" id="UP000094969"/>
    </source>
</evidence>
<comment type="subunit">
    <text evidence="9">The complex comprises the extracytoplasmic solute receptor protein and the two transmembrane proteins.</text>
</comment>
<protein>
    <recommendedName>
        <fullName evidence="9">TRAP transporter small permease protein</fullName>
    </recommendedName>
</protein>
<accession>A0A1D7U8S6</accession>
<evidence type="ECO:0000256" key="1">
    <source>
        <dbReference type="ARBA" id="ARBA00004429"/>
    </source>
</evidence>
<evidence type="ECO:0000256" key="3">
    <source>
        <dbReference type="ARBA" id="ARBA00022475"/>
    </source>
</evidence>
<dbReference type="EMBL" id="CP017147">
    <property type="protein sequence ID" value="AOO83790.1"/>
    <property type="molecule type" value="Genomic_DNA"/>
</dbReference>
<evidence type="ECO:0000256" key="9">
    <source>
        <dbReference type="RuleBase" id="RU369079"/>
    </source>
</evidence>
<feature type="transmembrane region" description="Helical" evidence="9">
    <location>
        <begin position="140"/>
        <end position="161"/>
    </location>
</feature>
<dbReference type="GO" id="GO:0005886">
    <property type="term" value="C:plasma membrane"/>
    <property type="evidence" value="ECO:0007669"/>
    <property type="project" value="UniProtKB-SubCell"/>
</dbReference>
<dbReference type="AlphaFoldDB" id="A0A1D7U8S6"/>
<dbReference type="OrthoDB" id="4250245at2"/>
<dbReference type="STRING" id="1526658.BHK69_28095"/>
<keyword evidence="7 9" id="KW-0472">Membrane</keyword>
<evidence type="ECO:0000256" key="4">
    <source>
        <dbReference type="ARBA" id="ARBA00022519"/>
    </source>
</evidence>
<dbReference type="Proteomes" id="UP000094969">
    <property type="component" value="Chromosome"/>
</dbReference>
<evidence type="ECO:0000313" key="11">
    <source>
        <dbReference type="EMBL" id="AOO83790.1"/>
    </source>
</evidence>
<feature type="transmembrane region" description="Helical" evidence="9">
    <location>
        <begin position="99"/>
        <end position="120"/>
    </location>
</feature>
<reference evidence="11 12" key="1">
    <citation type="journal article" date="2015" name="Antonie Van Leeuwenhoek">
        <title>Bosea vaviloviae sp. nov., a new species of slow-growing rhizobia isolated from nodules of the relict species Vavilovia formosa (Stev.) Fed.</title>
        <authorList>
            <person name="Safronova V.I."/>
            <person name="Kuznetsova I.G."/>
            <person name="Sazanova A.L."/>
            <person name="Kimeklis A.K."/>
            <person name="Belimov A.A."/>
            <person name="Andronov E.E."/>
            <person name="Pinaev A.G."/>
            <person name="Chizhevskaya E.P."/>
            <person name="Pukhaev A.R."/>
            <person name="Popov K.P."/>
            <person name="Willems A."/>
            <person name="Tikhonovich I.A."/>
        </authorList>
    </citation>
    <scope>NUCLEOTIDE SEQUENCE [LARGE SCALE GENOMIC DNA]</scope>
    <source>
        <strain evidence="11 12">Vaf18</strain>
    </source>
</reference>
<keyword evidence="5 9" id="KW-0812">Transmembrane</keyword>
<dbReference type="GO" id="GO:0015740">
    <property type="term" value="P:C4-dicarboxylate transport"/>
    <property type="evidence" value="ECO:0007669"/>
    <property type="project" value="TreeGrafter"/>
</dbReference>
<keyword evidence="3" id="KW-1003">Cell membrane</keyword>
<proteinExistence type="inferred from homology"/>
<dbReference type="InterPro" id="IPR055348">
    <property type="entry name" value="DctQ"/>
</dbReference>
<keyword evidence="4 9" id="KW-0997">Cell inner membrane</keyword>
<keyword evidence="12" id="KW-1185">Reference proteome</keyword>
<keyword evidence="2 9" id="KW-0813">Transport</keyword>
<feature type="transmembrane region" description="Helical" evidence="9">
    <location>
        <begin position="21"/>
        <end position="40"/>
    </location>
</feature>
<comment type="subcellular location">
    <subcellularLocation>
        <location evidence="1 9">Cell inner membrane</location>
        <topology evidence="1 9">Multi-pass membrane protein</topology>
    </subcellularLocation>
</comment>
<sequence length="172" mass="19993">MQTVAAVETQGESATGWGARLRRFATAVPALMFALVFLIFNYKIITRYLEHDEAAWADEVSVILFIWIIFWANAFVVRDREQITFDLVYRPLPERWKRVMALARLVFVGGIFVWALPGSLDYIAFLWRERTPVLNLRLDLIYSCFGLFLIAVVARSAWQIVKLLGPRWRSHI</sequence>
<dbReference type="PANTHER" id="PTHR35011:SF2">
    <property type="entry name" value="2,3-DIKETO-L-GULONATE TRAP TRANSPORTER SMALL PERMEASE PROTEIN YIAM"/>
    <property type="match status" value="1"/>
</dbReference>
<evidence type="ECO:0000256" key="5">
    <source>
        <dbReference type="ARBA" id="ARBA00022692"/>
    </source>
</evidence>
<dbReference type="GO" id="GO:0022857">
    <property type="term" value="F:transmembrane transporter activity"/>
    <property type="evidence" value="ECO:0007669"/>
    <property type="project" value="UniProtKB-UniRule"/>
</dbReference>
<evidence type="ECO:0000256" key="2">
    <source>
        <dbReference type="ARBA" id="ARBA00022448"/>
    </source>
</evidence>
<evidence type="ECO:0000256" key="8">
    <source>
        <dbReference type="ARBA" id="ARBA00038436"/>
    </source>
</evidence>
<comment type="similarity">
    <text evidence="8 9">Belongs to the TRAP transporter small permease family.</text>
</comment>
<comment type="function">
    <text evidence="9">Part of the tripartite ATP-independent periplasmic (TRAP) transport system.</text>
</comment>
<dbReference type="Pfam" id="PF04290">
    <property type="entry name" value="DctQ"/>
    <property type="match status" value="1"/>
</dbReference>
<dbReference type="InterPro" id="IPR007387">
    <property type="entry name" value="TRAP_DctQ"/>
</dbReference>
<evidence type="ECO:0000256" key="7">
    <source>
        <dbReference type="ARBA" id="ARBA00023136"/>
    </source>
</evidence>
<gene>
    <name evidence="11" type="ORF">BHK69_28095</name>
</gene>
<evidence type="ECO:0000259" key="10">
    <source>
        <dbReference type="Pfam" id="PF04290"/>
    </source>
</evidence>
<feature type="transmembrane region" description="Helical" evidence="9">
    <location>
        <begin position="60"/>
        <end position="78"/>
    </location>
</feature>
<dbReference type="PANTHER" id="PTHR35011">
    <property type="entry name" value="2,3-DIKETO-L-GULONATE TRAP TRANSPORTER SMALL PERMEASE PROTEIN YIAM"/>
    <property type="match status" value="1"/>
</dbReference>
<organism evidence="11 12">
    <name type="scientific">Bosea vaviloviae</name>
    <dbReference type="NCBI Taxonomy" id="1526658"/>
    <lineage>
        <taxon>Bacteria</taxon>
        <taxon>Pseudomonadati</taxon>
        <taxon>Pseudomonadota</taxon>
        <taxon>Alphaproteobacteria</taxon>
        <taxon>Hyphomicrobiales</taxon>
        <taxon>Boseaceae</taxon>
        <taxon>Bosea</taxon>
    </lineage>
</organism>
<keyword evidence="6 9" id="KW-1133">Transmembrane helix</keyword>
<evidence type="ECO:0000256" key="6">
    <source>
        <dbReference type="ARBA" id="ARBA00022989"/>
    </source>
</evidence>
<dbReference type="RefSeq" id="WP_069692984.1">
    <property type="nucleotide sequence ID" value="NZ_CP017147.1"/>
</dbReference>
<name>A0A1D7U8S6_9HYPH</name>
<dbReference type="KEGG" id="bvv:BHK69_28095"/>